<evidence type="ECO:0000313" key="2">
    <source>
        <dbReference type="WBParaSite" id="PDA_v2.g6564.t1"/>
    </source>
</evidence>
<dbReference type="WBParaSite" id="PDA_v2.g6564.t1">
    <property type="protein sequence ID" value="PDA_v2.g6564.t1"/>
    <property type="gene ID" value="PDA_v2.g6564"/>
</dbReference>
<organism evidence="1 2">
    <name type="scientific">Panagrolaimus davidi</name>
    <dbReference type="NCBI Taxonomy" id="227884"/>
    <lineage>
        <taxon>Eukaryota</taxon>
        <taxon>Metazoa</taxon>
        <taxon>Ecdysozoa</taxon>
        <taxon>Nematoda</taxon>
        <taxon>Chromadorea</taxon>
        <taxon>Rhabditida</taxon>
        <taxon>Tylenchina</taxon>
        <taxon>Panagrolaimomorpha</taxon>
        <taxon>Panagrolaimoidea</taxon>
        <taxon>Panagrolaimidae</taxon>
        <taxon>Panagrolaimus</taxon>
    </lineage>
</organism>
<accession>A0A914QS54</accession>
<protein>
    <submittedName>
        <fullName evidence="2">Uncharacterized protein</fullName>
    </submittedName>
</protein>
<evidence type="ECO:0000313" key="1">
    <source>
        <dbReference type="Proteomes" id="UP000887578"/>
    </source>
</evidence>
<dbReference type="AlphaFoldDB" id="A0A914QS54"/>
<reference evidence="2" key="1">
    <citation type="submission" date="2022-11" db="UniProtKB">
        <authorList>
            <consortium name="WormBaseParasite"/>
        </authorList>
    </citation>
    <scope>IDENTIFICATION</scope>
</reference>
<dbReference type="Proteomes" id="UP000887578">
    <property type="component" value="Unplaced"/>
</dbReference>
<proteinExistence type="predicted"/>
<keyword evidence="1" id="KW-1185">Reference proteome</keyword>
<name>A0A914QS54_9BILA</name>
<sequence>MEGTYLKVDYNHPVTHHEYPAQIDLKLLAFDANVPLGDEMIELKKFKSAKGKGGKGRIQINDQQFIHNDKNKWRHYYKNEKNLPKEKKCNGVAIMLPSCRDIEALRGHTAELCPLLI</sequence>